<name>A0A7X2S309_9BACI</name>
<proteinExistence type="predicted"/>
<dbReference type="AlphaFoldDB" id="A0A7X2S309"/>
<evidence type="ECO:0000313" key="2">
    <source>
        <dbReference type="Proteomes" id="UP000434639"/>
    </source>
</evidence>
<evidence type="ECO:0000313" key="1">
    <source>
        <dbReference type="EMBL" id="MTH52330.1"/>
    </source>
</evidence>
<keyword evidence="2" id="KW-1185">Reference proteome</keyword>
<organism evidence="1 2">
    <name type="scientific">Metabacillus mangrovi</name>
    <dbReference type="NCBI Taxonomy" id="1491830"/>
    <lineage>
        <taxon>Bacteria</taxon>
        <taxon>Bacillati</taxon>
        <taxon>Bacillota</taxon>
        <taxon>Bacilli</taxon>
        <taxon>Bacillales</taxon>
        <taxon>Bacillaceae</taxon>
        <taxon>Metabacillus</taxon>
    </lineage>
</organism>
<dbReference type="RefSeq" id="WP_155110839.1">
    <property type="nucleotide sequence ID" value="NZ_WMIB01000001.1"/>
</dbReference>
<gene>
    <name evidence="1" type="ORF">GKZ89_02850</name>
</gene>
<sequence length="57" mass="6351">MDGESLFDIIIDQFDSVNVLFDIIVEQFDSIKVLFDNLAKLFGTQLVEGIRNDAASA</sequence>
<dbReference type="EMBL" id="WMIB01000001">
    <property type="protein sequence ID" value="MTH52330.1"/>
    <property type="molecule type" value="Genomic_DNA"/>
</dbReference>
<protein>
    <submittedName>
        <fullName evidence="1">Uncharacterized protein</fullName>
    </submittedName>
</protein>
<comment type="caution">
    <text evidence="1">The sequence shown here is derived from an EMBL/GenBank/DDBJ whole genome shotgun (WGS) entry which is preliminary data.</text>
</comment>
<accession>A0A7X2S309</accession>
<reference evidence="1 2" key="1">
    <citation type="journal article" date="2017" name="Int. J. Syst. Evol. Microbiol.">
        <title>Bacillus mangrovi sp. nov., isolated from a sediment sample from a mangrove forest.</title>
        <authorList>
            <person name="Gupta V."/>
            <person name="Singh P.K."/>
            <person name="Korpole S."/>
            <person name="Tanuku N.R.S."/>
            <person name="Pinnaka A.K."/>
        </authorList>
    </citation>
    <scope>NUCLEOTIDE SEQUENCE [LARGE SCALE GENOMIC DNA]</scope>
    <source>
        <strain evidence="1 2">KCTC 33872</strain>
    </source>
</reference>
<dbReference type="Proteomes" id="UP000434639">
    <property type="component" value="Unassembled WGS sequence"/>
</dbReference>